<dbReference type="EMBL" id="JAATJS010000003">
    <property type="protein sequence ID" value="NIX76820.1"/>
    <property type="molecule type" value="Genomic_DNA"/>
</dbReference>
<evidence type="ECO:0000313" key="2">
    <source>
        <dbReference type="EMBL" id="NIX76820.1"/>
    </source>
</evidence>
<dbReference type="InterPro" id="IPR029063">
    <property type="entry name" value="SAM-dependent_MTases_sf"/>
</dbReference>
<name>A0ABX0VCY1_9HYPH</name>
<dbReference type="Pfam" id="PF08241">
    <property type="entry name" value="Methyltransf_11"/>
    <property type="match status" value="1"/>
</dbReference>
<proteinExistence type="predicted"/>
<keyword evidence="2" id="KW-0808">Transferase</keyword>
<dbReference type="RefSeq" id="WP_167672732.1">
    <property type="nucleotide sequence ID" value="NZ_JAATJS010000003.1"/>
</dbReference>
<dbReference type="InterPro" id="IPR013216">
    <property type="entry name" value="Methyltransf_11"/>
</dbReference>
<reference evidence="2 3" key="1">
    <citation type="submission" date="2020-03" db="EMBL/GenBank/DDBJ databases">
        <title>The genome sequence of Microvirga sp. c23x22.</title>
        <authorList>
            <person name="Zhang X."/>
        </authorList>
    </citation>
    <scope>NUCLEOTIDE SEQUENCE [LARGE SCALE GENOMIC DNA]</scope>
    <source>
        <strain evidence="3">c23x22</strain>
    </source>
</reference>
<dbReference type="GO" id="GO:0032259">
    <property type="term" value="P:methylation"/>
    <property type="evidence" value="ECO:0007669"/>
    <property type="project" value="UniProtKB-KW"/>
</dbReference>
<evidence type="ECO:0000313" key="3">
    <source>
        <dbReference type="Proteomes" id="UP000707352"/>
    </source>
</evidence>
<dbReference type="Proteomes" id="UP000707352">
    <property type="component" value="Unassembled WGS sequence"/>
</dbReference>
<feature type="domain" description="Methyltransferase type 11" evidence="1">
    <location>
        <begin position="203"/>
        <end position="289"/>
    </location>
</feature>
<dbReference type="Gene3D" id="3.40.50.150">
    <property type="entry name" value="Vaccinia Virus protein VP39"/>
    <property type="match status" value="1"/>
</dbReference>
<sequence>MSDAISATKSRNPLFRVVRGAYRFARSLVDLPRQVESVQKSSLVLSQQLEECLRLSSLVSQHSASVSATASNIDRVLSDLTEKFGDVREFAIRLDSMARSLHAASTEVEALGREARRNARRMPFLLNAKAPTLSEPDRSASFPDILKRLERDYPKVYPIWKTLFDNAVPLYQDDPDANLSTVNHPTATRFRDWVNLYAYGRLLDIGCGPVAVPHYLDGYDLSLVAGLDPLDGREPHPFQFYRGCAEYLPWPDGSFETVVIATSLDHVISLRKTLSEIRRVLSPSGVLILWLGFIPGGKYFDPHPEEEPVPIDNYHLFHFDRPWFEEIMAEYFTLEAVQQIDIEQSFYVYSRSEA</sequence>
<evidence type="ECO:0000259" key="1">
    <source>
        <dbReference type="Pfam" id="PF08241"/>
    </source>
</evidence>
<accession>A0ABX0VCY1</accession>
<dbReference type="CDD" id="cd02440">
    <property type="entry name" value="AdoMet_MTases"/>
    <property type="match status" value="1"/>
</dbReference>
<organism evidence="2 3">
    <name type="scientific">Microvirga terricola</name>
    <dbReference type="NCBI Taxonomy" id="2719797"/>
    <lineage>
        <taxon>Bacteria</taxon>
        <taxon>Pseudomonadati</taxon>
        <taxon>Pseudomonadota</taxon>
        <taxon>Alphaproteobacteria</taxon>
        <taxon>Hyphomicrobiales</taxon>
        <taxon>Methylobacteriaceae</taxon>
        <taxon>Microvirga</taxon>
    </lineage>
</organism>
<comment type="caution">
    <text evidence="2">The sequence shown here is derived from an EMBL/GenBank/DDBJ whole genome shotgun (WGS) entry which is preliminary data.</text>
</comment>
<dbReference type="GO" id="GO:0008168">
    <property type="term" value="F:methyltransferase activity"/>
    <property type="evidence" value="ECO:0007669"/>
    <property type="project" value="UniProtKB-KW"/>
</dbReference>
<keyword evidence="3" id="KW-1185">Reference proteome</keyword>
<dbReference type="SUPFAM" id="SSF53335">
    <property type="entry name" value="S-adenosyl-L-methionine-dependent methyltransferases"/>
    <property type="match status" value="1"/>
</dbReference>
<keyword evidence="2" id="KW-0489">Methyltransferase</keyword>
<gene>
    <name evidence="2" type="ORF">HB375_09360</name>
</gene>
<protein>
    <submittedName>
        <fullName evidence="2">Methyltransferase domain-containing protein</fullName>
    </submittedName>
</protein>